<dbReference type="PANTHER" id="PTHR43471">
    <property type="entry name" value="ABC TRANSPORTER PERMEASE"/>
    <property type="match status" value="1"/>
</dbReference>
<keyword evidence="3" id="KW-1185">Reference proteome</keyword>
<keyword evidence="1" id="KW-0812">Transmembrane</keyword>
<dbReference type="Proteomes" id="UP000813068">
    <property type="component" value="Unassembled WGS sequence"/>
</dbReference>
<keyword evidence="1" id="KW-0472">Membrane</keyword>
<dbReference type="RefSeq" id="WP_217682921.1">
    <property type="nucleotide sequence ID" value="NZ_JAHRGL010000057.1"/>
</dbReference>
<evidence type="ECO:0000313" key="2">
    <source>
        <dbReference type="EMBL" id="MBV2134486.1"/>
    </source>
</evidence>
<dbReference type="PANTHER" id="PTHR43471:SF10">
    <property type="entry name" value="SLL1107 PROTEIN"/>
    <property type="match status" value="1"/>
</dbReference>
<feature type="transmembrane region" description="Helical" evidence="1">
    <location>
        <begin position="93"/>
        <end position="119"/>
    </location>
</feature>
<evidence type="ECO:0000313" key="3">
    <source>
        <dbReference type="Proteomes" id="UP000813068"/>
    </source>
</evidence>
<dbReference type="Pfam" id="PF13346">
    <property type="entry name" value="ABC2_membrane_5"/>
    <property type="match status" value="1"/>
</dbReference>
<gene>
    <name evidence="2" type="ORF">KRX52_17025</name>
</gene>
<proteinExistence type="predicted"/>
<protein>
    <submittedName>
        <fullName evidence="2">ABC transporter permease subunit</fullName>
    </submittedName>
</protein>
<feature type="transmembrane region" description="Helical" evidence="1">
    <location>
        <begin position="20"/>
        <end position="38"/>
    </location>
</feature>
<reference evidence="2 3" key="1">
    <citation type="submission" date="2021-06" db="EMBL/GenBank/DDBJ databases">
        <title>Differences between aerobic and microaerobic xylene degrading microbial communities.</title>
        <authorList>
            <person name="Banerjee S."/>
            <person name="Tancsics A."/>
        </authorList>
    </citation>
    <scope>NUCLEOTIDE SEQUENCE [LARGE SCALE GENOMIC DNA]</scope>
    <source>
        <strain evidence="2 3">MAP12</strain>
    </source>
</reference>
<feature type="transmembrane region" description="Helical" evidence="1">
    <location>
        <begin position="139"/>
        <end position="161"/>
    </location>
</feature>
<feature type="transmembrane region" description="Helical" evidence="1">
    <location>
        <begin position="236"/>
        <end position="260"/>
    </location>
</feature>
<name>A0ABS6N1J1_9GAMM</name>
<keyword evidence="1" id="KW-1133">Transmembrane helix</keyword>
<evidence type="ECO:0000256" key="1">
    <source>
        <dbReference type="SAM" id="Phobius"/>
    </source>
</evidence>
<organism evidence="2 3">
    <name type="scientific">Geopseudomonas aromaticivorans</name>
    <dbReference type="NCBI Taxonomy" id="2849492"/>
    <lineage>
        <taxon>Bacteria</taxon>
        <taxon>Pseudomonadati</taxon>
        <taxon>Pseudomonadota</taxon>
        <taxon>Gammaproteobacteria</taxon>
        <taxon>Pseudomonadales</taxon>
        <taxon>Pseudomonadaceae</taxon>
        <taxon>Geopseudomonas</taxon>
    </lineage>
</organism>
<accession>A0ABS6N1J1</accession>
<sequence>MFELTRLGVRMGLRGLGFRILLLVTLALLGAALLAGNFSGRQQLTVTLDVAFSGMRIVLLLMVLVWVQDLLARDIERKSVYFMLAYPISRRQFLLSRFFAVALLGGASLLFIGAVFWGLLYFFGSEYPQLRPPALGWPYWLVLLGIWLDVLVVAAFALLLATLSTTPFLPFLLGLAFALAARGLGPTIDYLRGERSDPLHQSLFGPLLEHAYVWLPDLSRLDWRVLALYGLPVEPAAMGLALLNALAYIGALLALAIVIFQRRNFT</sequence>
<dbReference type="EMBL" id="JAHRGL010000057">
    <property type="protein sequence ID" value="MBV2134486.1"/>
    <property type="molecule type" value="Genomic_DNA"/>
</dbReference>
<feature type="transmembrane region" description="Helical" evidence="1">
    <location>
        <begin position="50"/>
        <end position="72"/>
    </location>
</feature>
<comment type="caution">
    <text evidence="2">The sequence shown here is derived from an EMBL/GenBank/DDBJ whole genome shotgun (WGS) entry which is preliminary data.</text>
</comment>
<feature type="transmembrane region" description="Helical" evidence="1">
    <location>
        <begin position="168"/>
        <end position="185"/>
    </location>
</feature>
<dbReference type="InterPro" id="IPR025699">
    <property type="entry name" value="ABC2_memb-like"/>
</dbReference>